<organism evidence="1 2">
    <name type="scientific">Listeria booriae</name>
    <dbReference type="NCBI Taxonomy" id="1552123"/>
    <lineage>
        <taxon>Bacteria</taxon>
        <taxon>Bacillati</taxon>
        <taxon>Bacillota</taxon>
        <taxon>Bacilli</taxon>
        <taxon>Bacillales</taxon>
        <taxon>Listeriaceae</taxon>
        <taxon>Listeria</taxon>
    </lineage>
</organism>
<dbReference type="RefSeq" id="WP_185641545.1">
    <property type="nucleotide sequence ID" value="NZ_JAASWV010000002.1"/>
</dbReference>
<dbReference type="Proteomes" id="UP000565628">
    <property type="component" value="Unassembled WGS sequence"/>
</dbReference>
<dbReference type="CDD" id="cd10929">
    <property type="entry name" value="CE4_u5"/>
    <property type="match status" value="1"/>
</dbReference>
<sequence>MFENGYFVISLDFELRWGSYSWDTNHAYDANVLGARTAIPDILQTFKAHQIHATWATVGALFAKSKSDILGANKQYFVDTPIAHISEFLKECEELGENELIDPSHYALSLIEQIRETEHQEIGLHTYSHFYCLDNKEAAKSFQKDISAALAMMKAQNIVPKSFVFPRNQFNPALLEVLKRSGMNIVRGNENHFLYREREESQENKLHRALRLLDSYVNISGYHTFSPDSCLKQDVVNIPSSRFLRPYMKKARYLERLKLQRIKKAMRHASEHGEVFHLWFHPHNFGINIKENIAMLQEICEYYEYLKHEFGFESITMQELAQKVERKEDTL</sequence>
<dbReference type="InterPro" id="IPR011330">
    <property type="entry name" value="Glyco_hydro/deAcase_b/a-brl"/>
</dbReference>
<name>A0A7X0ZSX7_9LIST</name>
<dbReference type="InterPro" id="IPR018763">
    <property type="entry name" value="DUF2334"/>
</dbReference>
<protein>
    <submittedName>
        <fullName evidence="1">Polysaccharide deacetylase family protein</fullName>
    </submittedName>
</protein>
<dbReference type="EMBL" id="JAASWV010000002">
    <property type="protein sequence ID" value="MBC2309711.1"/>
    <property type="molecule type" value="Genomic_DNA"/>
</dbReference>
<dbReference type="SUPFAM" id="SSF88713">
    <property type="entry name" value="Glycoside hydrolase/deacetylase"/>
    <property type="match status" value="1"/>
</dbReference>
<comment type="caution">
    <text evidence="1">The sequence shown here is derived from an EMBL/GenBank/DDBJ whole genome shotgun (WGS) entry which is preliminary data.</text>
</comment>
<dbReference type="Pfam" id="PF10096">
    <property type="entry name" value="DUF2334"/>
    <property type="match status" value="1"/>
</dbReference>
<dbReference type="AlphaFoldDB" id="A0A7X0ZSX7"/>
<evidence type="ECO:0000313" key="1">
    <source>
        <dbReference type="EMBL" id="MBC2309711.1"/>
    </source>
</evidence>
<dbReference type="GO" id="GO:0005975">
    <property type="term" value="P:carbohydrate metabolic process"/>
    <property type="evidence" value="ECO:0007669"/>
    <property type="project" value="InterPro"/>
</dbReference>
<dbReference type="Gene3D" id="3.20.20.370">
    <property type="entry name" value="Glycoside hydrolase/deacetylase"/>
    <property type="match status" value="1"/>
</dbReference>
<evidence type="ECO:0000313" key="2">
    <source>
        <dbReference type="Proteomes" id="UP000565628"/>
    </source>
</evidence>
<proteinExistence type="predicted"/>
<reference evidence="1 2" key="1">
    <citation type="submission" date="2020-03" db="EMBL/GenBank/DDBJ databases">
        <title>Soil Listeria distribution.</title>
        <authorList>
            <person name="Liao J."/>
            <person name="Wiedmann M."/>
        </authorList>
    </citation>
    <scope>NUCLEOTIDE SEQUENCE [LARGE SCALE GENOMIC DNA]</scope>
    <source>
        <strain evidence="1 2">FSL L7-0039</strain>
    </source>
</reference>
<accession>A0A7X0ZSX7</accession>
<gene>
    <name evidence="1" type="ORF">HCJ81_02360</name>
</gene>